<dbReference type="RefSeq" id="WP_271924380.1">
    <property type="nucleotide sequence ID" value="NZ_JAQNDO010000001.1"/>
</dbReference>
<reference evidence="2 3" key="1">
    <citation type="submission" date="2022-11" db="EMBL/GenBank/DDBJ databases">
        <title>Minimal conservation of predation-associated metabolite biosynthetic gene clusters underscores biosynthetic potential of Myxococcota including descriptions for ten novel species: Archangium lansinium sp. nov., Myxococcus landrumus sp. nov., Nannocystis bai.</title>
        <authorList>
            <person name="Ahearne A."/>
            <person name="Stevens C."/>
            <person name="Dowd S."/>
        </authorList>
    </citation>
    <scope>NUCLEOTIDE SEQUENCE [LARGE SCALE GENOMIC DNA]</scope>
    <source>
        <strain evidence="2 3">RJM3</strain>
    </source>
</reference>
<gene>
    <name evidence="2" type="ORF">POL67_32790</name>
</gene>
<evidence type="ECO:0000313" key="2">
    <source>
        <dbReference type="EMBL" id="MDC0746151.1"/>
    </source>
</evidence>
<evidence type="ECO:0000256" key="1">
    <source>
        <dbReference type="SAM" id="MobiDB-lite"/>
    </source>
</evidence>
<dbReference type="Proteomes" id="UP001221411">
    <property type="component" value="Unassembled WGS sequence"/>
</dbReference>
<dbReference type="InterPro" id="IPR021327">
    <property type="entry name" value="DUF2934"/>
</dbReference>
<dbReference type="EMBL" id="JAQNDO010000001">
    <property type="protein sequence ID" value="MDC0746151.1"/>
    <property type="molecule type" value="Genomic_DNA"/>
</dbReference>
<proteinExistence type="predicted"/>
<comment type="caution">
    <text evidence="2">The sequence shown here is derived from an EMBL/GenBank/DDBJ whole genome shotgun (WGS) entry which is preliminary data.</text>
</comment>
<evidence type="ECO:0000313" key="3">
    <source>
        <dbReference type="Proteomes" id="UP001221411"/>
    </source>
</evidence>
<sequence>MKTKGKKAAKKSEAGKKSAKAAVATAAAVAAPLAPPPVAATPAPEAPAVIDEDFKAPAASERRPISIEERRRLIALTAYRRAETRGLGTTDPVEDWLVAEREIDAMLVGGVHI</sequence>
<organism evidence="2 3">
    <name type="scientific">Polyangium mundeleinium</name>
    <dbReference type="NCBI Taxonomy" id="2995306"/>
    <lineage>
        <taxon>Bacteria</taxon>
        <taxon>Pseudomonadati</taxon>
        <taxon>Myxococcota</taxon>
        <taxon>Polyangia</taxon>
        <taxon>Polyangiales</taxon>
        <taxon>Polyangiaceae</taxon>
        <taxon>Polyangium</taxon>
    </lineage>
</organism>
<protein>
    <submittedName>
        <fullName evidence="2">DUF2934 domain-containing protein</fullName>
    </submittedName>
</protein>
<name>A0ABT5EWG8_9BACT</name>
<feature type="region of interest" description="Disordered" evidence="1">
    <location>
        <begin position="33"/>
        <end position="62"/>
    </location>
</feature>
<feature type="compositionally biased region" description="Basic and acidic residues" evidence="1">
    <location>
        <begin position="52"/>
        <end position="62"/>
    </location>
</feature>
<accession>A0ABT5EWG8</accession>
<keyword evidence="3" id="KW-1185">Reference proteome</keyword>
<dbReference type="Pfam" id="PF11154">
    <property type="entry name" value="DUF2934"/>
    <property type="match status" value="1"/>
</dbReference>